<organism evidence="1 4">
    <name type="scientific">Medicago truncatula</name>
    <name type="common">Barrel medic</name>
    <name type="synonym">Medicago tribuloides</name>
    <dbReference type="NCBI Taxonomy" id="3880"/>
    <lineage>
        <taxon>Eukaryota</taxon>
        <taxon>Viridiplantae</taxon>
        <taxon>Streptophyta</taxon>
        <taxon>Embryophyta</taxon>
        <taxon>Tracheophyta</taxon>
        <taxon>Spermatophyta</taxon>
        <taxon>Magnoliopsida</taxon>
        <taxon>eudicotyledons</taxon>
        <taxon>Gunneridae</taxon>
        <taxon>Pentapetalae</taxon>
        <taxon>rosids</taxon>
        <taxon>fabids</taxon>
        <taxon>Fabales</taxon>
        <taxon>Fabaceae</taxon>
        <taxon>Papilionoideae</taxon>
        <taxon>50 kb inversion clade</taxon>
        <taxon>NPAAA clade</taxon>
        <taxon>Hologalegina</taxon>
        <taxon>IRL clade</taxon>
        <taxon>Trifolieae</taxon>
        <taxon>Medicago</taxon>
    </lineage>
</organism>
<protein>
    <submittedName>
        <fullName evidence="1 3">Uncharacterized protein</fullName>
    </submittedName>
</protein>
<evidence type="ECO:0000313" key="3">
    <source>
        <dbReference type="EnsemblPlants" id="KEH33257"/>
    </source>
</evidence>
<evidence type="ECO:0000313" key="2">
    <source>
        <dbReference type="EMBL" id="RHN66355.1"/>
    </source>
</evidence>
<dbReference type="EMBL" id="CM001219">
    <property type="protein sequence ID" value="KEH33257.1"/>
    <property type="molecule type" value="Genomic_DNA"/>
</dbReference>
<reference evidence="2" key="4">
    <citation type="journal article" date="2018" name="Nat. Plants">
        <title>Whole-genome landscape of Medicago truncatula symbiotic genes.</title>
        <authorList>
            <person name="Pecrix Y."/>
            <person name="Gamas P."/>
            <person name="Carrere S."/>
        </authorList>
    </citation>
    <scope>NUCLEOTIDE SEQUENCE</scope>
    <source>
        <tissue evidence="2">Leaves</tissue>
    </source>
</reference>
<dbReference type="EMBL" id="PSQE01000003">
    <property type="protein sequence ID" value="RHN66355.1"/>
    <property type="molecule type" value="Genomic_DNA"/>
</dbReference>
<reference evidence="3" key="3">
    <citation type="submission" date="2015-04" db="UniProtKB">
        <authorList>
            <consortium name="EnsemblPlants"/>
        </authorList>
    </citation>
    <scope>IDENTIFICATION</scope>
    <source>
        <strain evidence="3">cv. Jemalong A17</strain>
    </source>
</reference>
<dbReference type="Proteomes" id="UP000265566">
    <property type="component" value="Chromosome 3"/>
</dbReference>
<evidence type="ECO:0000313" key="1">
    <source>
        <dbReference type="EMBL" id="KEH33257.1"/>
    </source>
</evidence>
<evidence type="ECO:0000313" key="4">
    <source>
        <dbReference type="Proteomes" id="UP000002051"/>
    </source>
</evidence>
<dbReference type="Proteomes" id="UP000002051">
    <property type="component" value="Chromosome 3"/>
</dbReference>
<keyword evidence="4" id="KW-1185">Reference proteome</keyword>
<dbReference type="EnsemblPlants" id="KEH33257">
    <property type="protein sequence ID" value="KEH33257"/>
    <property type="gene ID" value="MTR_3g433510"/>
</dbReference>
<dbReference type="Gramene" id="rna14321">
    <property type="protein sequence ID" value="RHN66355.1"/>
    <property type="gene ID" value="gene14321"/>
</dbReference>
<dbReference type="AlphaFoldDB" id="A0A072UUE6"/>
<reference evidence="1 4" key="1">
    <citation type="journal article" date="2011" name="Nature">
        <title>The Medicago genome provides insight into the evolution of rhizobial symbioses.</title>
        <authorList>
            <person name="Young N.D."/>
            <person name="Debelle F."/>
            <person name="Oldroyd G.E."/>
            <person name="Geurts R."/>
            <person name="Cannon S.B."/>
            <person name="Udvardi M.K."/>
            <person name="Benedito V.A."/>
            <person name="Mayer K.F."/>
            <person name="Gouzy J."/>
            <person name="Schoof H."/>
            <person name="Van de Peer Y."/>
            <person name="Proost S."/>
            <person name="Cook D.R."/>
            <person name="Meyers B.C."/>
            <person name="Spannagl M."/>
            <person name="Cheung F."/>
            <person name="De Mita S."/>
            <person name="Krishnakumar V."/>
            <person name="Gundlach H."/>
            <person name="Zhou S."/>
            <person name="Mudge J."/>
            <person name="Bharti A.K."/>
            <person name="Murray J.D."/>
            <person name="Naoumkina M.A."/>
            <person name="Rosen B."/>
            <person name="Silverstein K.A."/>
            <person name="Tang H."/>
            <person name="Rombauts S."/>
            <person name="Zhao P.X."/>
            <person name="Zhou P."/>
            <person name="Barbe V."/>
            <person name="Bardou P."/>
            <person name="Bechner M."/>
            <person name="Bellec A."/>
            <person name="Berger A."/>
            <person name="Berges H."/>
            <person name="Bidwell S."/>
            <person name="Bisseling T."/>
            <person name="Choisne N."/>
            <person name="Couloux A."/>
            <person name="Denny R."/>
            <person name="Deshpande S."/>
            <person name="Dai X."/>
            <person name="Doyle J.J."/>
            <person name="Dudez A.M."/>
            <person name="Farmer A.D."/>
            <person name="Fouteau S."/>
            <person name="Franken C."/>
            <person name="Gibelin C."/>
            <person name="Gish J."/>
            <person name="Goldstein S."/>
            <person name="Gonzalez A.J."/>
            <person name="Green P.J."/>
            <person name="Hallab A."/>
            <person name="Hartog M."/>
            <person name="Hua A."/>
            <person name="Humphray S.J."/>
            <person name="Jeong D.H."/>
            <person name="Jing Y."/>
            <person name="Jocker A."/>
            <person name="Kenton S.M."/>
            <person name="Kim D.J."/>
            <person name="Klee K."/>
            <person name="Lai H."/>
            <person name="Lang C."/>
            <person name="Lin S."/>
            <person name="Macmil S.L."/>
            <person name="Magdelenat G."/>
            <person name="Matthews L."/>
            <person name="McCorrison J."/>
            <person name="Monaghan E.L."/>
            <person name="Mun J.H."/>
            <person name="Najar F.Z."/>
            <person name="Nicholson C."/>
            <person name="Noirot C."/>
            <person name="O'Bleness M."/>
            <person name="Paule C.R."/>
            <person name="Poulain J."/>
            <person name="Prion F."/>
            <person name="Qin B."/>
            <person name="Qu C."/>
            <person name="Retzel E.F."/>
            <person name="Riddle C."/>
            <person name="Sallet E."/>
            <person name="Samain S."/>
            <person name="Samson N."/>
            <person name="Sanders I."/>
            <person name="Saurat O."/>
            <person name="Scarpelli C."/>
            <person name="Schiex T."/>
            <person name="Segurens B."/>
            <person name="Severin A.J."/>
            <person name="Sherrier D.J."/>
            <person name="Shi R."/>
            <person name="Sims S."/>
            <person name="Singer S.R."/>
            <person name="Sinharoy S."/>
            <person name="Sterck L."/>
            <person name="Viollet A."/>
            <person name="Wang B.B."/>
            <person name="Wang K."/>
            <person name="Wang M."/>
            <person name="Wang X."/>
            <person name="Warfsmann J."/>
            <person name="Weissenbach J."/>
            <person name="White D.D."/>
            <person name="White J.D."/>
            <person name="Wiley G.B."/>
            <person name="Wincker P."/>
            <person name="Xing Y."/>
            <person name="Yang L."/>
            <person name="Yao Z."/>
            <person name="Ying F."/>
            <person name="Zhai J."/>
            <person name="Zhou L."/>
            <person name="Zuber A."/>
            <person name="Denarie J."/>
            <person name="Dixon R.A."/>
            <person name="May G.D."/>
            <person name="Schwartz D.C."/>
            <person name="Rogers J."/>
            <person name="Quetier F."/>
            <person name="Town C.D."/>
            <person name="Roe B.A."/>
        </authorList>
    </citation>
    <scope>NUCLEOTIDE SEQUENCE [LARGE SCALE GENOMIC DNA]</scope>
    <source>
        <strain evidence="1">A17</strain>
        <strain evidence="3 4">cv. Jemalong A17</strain>
    </source>
</reference>
<name>A0A072UUE6_MEDTR</name>
<accession>A0A072UUE6</accession>
<dbReference type="HOGENOM" id="CLU_2267741_0_0_1"/>
<reference evidence="1 4" key="2">
    <citation type="journal article" date="2014" name="BMC Genomics">
        <title>An improved genome release (version Mt4.0) for the model legume Medicago truncatula.</title>
        <authorList>
            <person name="Tang H."/>
            <person name="Krishnakumar V."/>
            <person name="Bidwell S."/>
            <person name="Rosen B."/>
            <person name="Chan A."/>
            <person name="Zhou S."/>
            <person name="Gentzbittel L."/>
            <person name="Childs K.L."/>
            <person name="Yandell M."/>
            <person name="Gundlach H."/>
            <person name="Mayer K.F."/>
            <person name="Schwartz D.C."/>
            <person name="Town C.D."/>
        </authorList>
    </citation>
    <scope>GENOME REANNOTATION</scope>
    <source>
        <strain evidence="1">A17</strain>
        <strain evidence="3 4">cv. Jemalong A17</strain>
    </source>
</reference>
<sequence length="103" mass="11721">MNACMHGYAKWIEYMVRVSSTTLESMVTTPFGKDYGLTRVGSKSPVKSPFLCSRFLDIKPLIDLNRQSLNSRFLFLGREKMSKNPYRDFGFGGWLCEGKVLAP</sequence>
<gene>
    <name evidence="1" type="ordered locus">MTR_3g433510</name>
    <name evidence="2" type="ORF">MtrunA17_Chr3g0090031</name>
</gene>
<proteinExistence type="predicted"/>